<evidence type="ECO:0000259" key="1">
    <source>
        <dbReference type="Pfam" id="PF23635"/>
    </source>
</evidence>
<dbReference type="OrthoDB" id="592687at2759"/>
<dbReference type="Proteomes" id="UP000019116">
    <property type="component" value="Chromosome 6B"/>
</dbReference>
<dbReference type="Gramene" id="TraesCS6B02G019500.1">
    <property type="protein sequence ID" value="TraesCS6B02G019500.1.cds1"/>
    <property type="gene ID" value="TraesCS6B02G019500"/>
</dbReference>
<dbReference type="InterPro" id="IPR056594">
    <property type="entry name" value="AT5G49610-like_b-prop"/>
</dbReference>
<dbReference type="Pfam" id="PF23635">
    <property type="entry name" value="Beta-prop_AT5G49610-like"/>
    <property type="match status" value="1"/>
</dbReference>
<sequence>MSIVPPFPQHYNIYSIYDTRYAVLSKEEGDTLFYLYVSMEYIMHTKCFNVRVYVLQDGVWRMQTSATTKTSSLLYDSKPMLVNNKIYFFVQDKSAWSGVLLLDLSATSFSAIKFPQGVNYGCLNTKLSRADDASSVYLIKLKEFQLRIWLCKGDNWSLVDTICLHDMVANLRMSDRIIDNEQNPPIWIREVGDNAEFMFLMMSGCLLYLDIKCRKLRIWSEDEPSDPIHPFMMFWPPKFPALKDDPTRFVFCP</sequence>
<dbReference type="Gramene" id="TraesCS6B03G0045200.1">
    <property type="protein sequence ID" value="TraesCS6B03G0045200.1.CDS1"/>
    <property type="gene ID" value="TraesCS6B03G0045200"/>
</dbReference>
<accession>A0A3B6PEN4</accession>
<reference evidence="2" key="2">
    <citation type="submission" date="2018-10" db="UniProtKB">
        <authorList>
            <consortium name="EnsemblPlants"/>
        </authorList>
    </citation>
    <scope>IDENTIFICATION</scope>
</reference>
<keyword evidence="3" id="KW-1185">Reference proteome</keyword>
<evidence type="ECO:0000313" key="3">
    <source>
        <dbReference type="Proteomes" id="UP000019116"/>
    </source>
</evidence>
<name>A0A3B6PEN4_WHEAT</name>
<protein>
    <recommendedName>
        <fullName evidence="1">F-box protein AT5G49610-like beta-propeller domain-containing protein</fullName>
    </recommendedName>
</protein>
<dbReference type="PANTHER" id="PTHR33207">
    <property type="entry name" value="F-BOX DOMAIN CONTAINING PROTEIN-RELATED"/>
    <property type="match status" value="1"/>
</dbReference>
<reference evidence="2" key="1">
    <citation type="submission" date="2018-08" db="EMBL/GenBank/DDBJ databases">
        <authorList>
            <person name="Rossello M."/>
        </authorList>
    </citation>
    <scope>NUCLEOTIDE SEQUENCE [LARGE SCALE GENOMIC DNA]</scope>
    <source>
        <strain evidence="2">cv. Chinese Spring</strain>
    </source>
</reference>
<proteinExistence type="predicted"/>
<dbReference type="AlphaFoldDB" id="A0A3B6PEN4"/>
<dbReference type="OMA" id="PIWIREV"/>
<feature type="domain" description="F-box protein AT5G49610-like beta-propeller" evidence="1">
    <location>
        <begin position="1"/>
        <end position="239"/>
    </location>
</feature>
<organism evidence="2">
    <name type="scientific">Triticum aestivum</name>
    <name type="common">Wheat</name>
    <dbReference type="NCBI Taxonomy" id="4565"/>
    <lineage>
        <taxon>Eukaryota</taxon>
        <taxon>Viridiplantae</taxon>
        <taxon>Streptophyta</taxon>
        <taxon>Embryophyta</taxon>
        <taxon>Tracheophyta</taxon>
        <taxon>Spermatophyta</taxon>
        <taxon>Magnoliopsida</taxon>
        <taxon>Liliopsida</taxon>
        <taxon>Poales</taxon>
        <taxon>Poaceae</taxon>
        <taxon>BOP clade</taxon>
        <taxon>Pooideae</taxon>
        <taxon>Triticodae</taxon>
        <taxon>Triticeae</taxon>
        <taxon>Triticinae</taxon>
        <taxon>Triticum</taxon>
    </lineage>
</organism>
<dbReference type="EnsemblPlants" id="TraesCS6B02G019500.1">
    <property type="protein sequence ID" value="TraesCS6B02G019500.1.cds1"/>
    <property type="gene ID" value="TraesCS6B02G019500"/>
</dbReference>
<evidence type="ECO:0000313" key="2">
    <source>
        <dbReference type="EnsemblPlants" id="TraesCS6B02G019500.1.cds1"/>
    </source>
</evidence>